<evidence type="ECO:0000313" key="6">
    <source>
        <dbReference type="EMBL" id="MBK1632784.1"/>
    </source>
</evidence>
<dbReference type="Pfam" id="PF01145">
    <property type="entry name" value="Band_7"/>
    <property type="match status" value="1"/>
</dbReference>
<dbReference type="SUPFAM" id="SSF117892">
    <property type="entry name" value="Band 7/SPFH domain"/>
    <property type="match status" value="1"/>
</dbReference>
<accession>A0ABS1CMS3</accession>
<evidence type="ECO:0000256" key="2">
    <source>
        <dbReference type="ARBA" id="ARBA00023136"/>
    </source>
</evidence>
<dbReference type="InterPro" id="IPR000163">
    <property type="entry name" value="Prohibitin"/>
</dbReference>
<feature type="transmembrane region" description="Helical" evidence="4">
    <location>
        <begin position="34"/>
        <end position="52"/>
    </location>
</feature>
<dbReference type="PANTHER" id="PTHR23222:SF1">
    <property type="entry name" value="PROHIBITIN-2"/>
    <property type="match status" value="1"/>
</dbReference>
<organism evidence="6 7">
    <name type="scientific">Thiohalocapsa halophila</name>
    <dbReference type="NCBI Taxonomy" id="69359"/>
    <lineage>
        <taxon>Bacteria</taxon>
        <taxon>Pseudomonadati</taxon>
        <taxon>Pseudomonadota</taxon>
        <taxon>Gammaproteobacteria</taxon>
        <taxon>Chromatiales</taxon>
        <taxon>Chromatiaceae</taxon>
        <taxon>Thiohalocapsa</taxon>
    </lineage>
</organism>
<sequence length="342" mass="37784">MPGAMSADADAADTERSHDEAARTGWRRWLAPRMPFVSIALQLLLLLVILFADRIFIRIQAGEAGVLWNRFTGTQVSKVFDEGLHIISPLDEMTYYEVRKQVTRHSLDVLSNEGLTLTLDLAIRYQPEYDLLGMLHERVGPEYLTRVVVPQTESVLRKQLGDASAEAIYTNEGGLLTRAMLAAMEEIGRNFVAVEDIIIRRIQLPESIRAAIEDKITQQQLLQSYVFRQQTAEREAERKRIEAGGIADYQRIVDETLSDDLLDYQGIRATRELAASANGKTVVIGAGGDLALPIFMNDQGARRPPSGMAPDRPAGDDAEADVDAAPSGLLEGLDDPSDPNAR</sequence>
<dbReference type="EMBL" id="NRRV01000057">
    <property type="protein sequence ID" value="MBK1632784.1"/>
    <property type="molecule type" value="Genomic_DNA"/>
</dbReference>
<feature type="region of interest" description="Disordered" evidence="3">
    <location>
        <begin position="296"/>
        <end position="342"/>
    </location>
</feature>
<evidence type="ECO:0000256" key="1">
    <source>
        <dbReference type="ARBA" id="ARBA00004167"/>
    </source>
</evidence>
<evidence type="ECO:0000259" key="5">
    <source>
        <dbReference type="SMART" id="SM00244"/>
    </source>
</evidence>
<dbReference type="SMART" id="SM00244">
    <property type="entry name" value="PHB"/>
    <property type="match status" value="1"/>
</dbReference>
<evidence type="ECO:0000256" key="3">
    <source>
        <dbReference type="SAM" id="MobiDB-lite"/>
    </source>
</evidence>
<keyword evidence="7" id="KW-1185">Reference proteome</keyword>
<keyword evidence="4" id="KW-0812">Transmembrane</keyword>
<dbReference type="PANTHER" id="PTHR23222">
    <property type="entry name" value="PROHIBITIN"/>
    <property type="match status" value="1"/>
</dbReference>
<dbReference type="InterPro" id="IPR036013">
    <property type="entry name" value="Band_7/SPFH_dom_sf"/>
</dbReference>
<keyword evidence="2 4" id="KW-0472">Membrane</keyword>
<dbReference type="Gene3D" id="3.30.479.30">
    <property type="entry name" value="Band 7 domain"/>
    <property type="match status" value="1"/>
</dbReference>
<dbReference type="CDD" id="cd03401">
    <property type="entry name" value="SPFH_prohibitin"/>
    <property type="match status" value="1"/>
</dbReference>
<name>A0ABS1CMS3_9GAMM</name>
<reference evidence="6 7" key="1">
    <citation type="journal article" date="2020" name="Microorganisms">
        <title>Osmotic Adaptation and Compatible Solute Biosynthesis of Phototrophic Bacteria as Revealed from Genome Analyses.</title>
        <authorList>
            <person name="Imhoff J.F."/>
            <person name="Rahn T."/>
            <person name="Kunzel S."/>
            <person name="Keller A."/>
            <person name="Neulinger S.C."/>
        </authorList>
    </citation>
    <scope>NUCLEOTIDE SEQUENCE [LARGE SCALE GENOMIC DNA]</scope>
    <source>
        <strain evidence="6 7">DSM 6210</strain>
    </source>
</reference>
<dbReference type="InterPro" id="IPR001107">
    <property type="entry name" value="Band_7"/>
</dbReference>
<evidence type="ECO:0000256" key="4">
    <source>
        <dbReference type="SAM" id="Phobius"/>
    </source>
</evidence>
<feature type="compositionally biased region" description="Acidic residues" evidence="3">
    <location>
        <begin position="332"/>
        <end position="342"/>
    </location>
</feature>
<proteinExistence type="predicted"/>
<keyword evidence="4" id="KW-1133">Transmembrane helix</keyword>
<dbReference type="Proteomes" id="UP000748752">
    <property type="component" value="Unassembled WGS sequence"/>
</dbReference>
<comment type="caution">
    <text evidence="6">The sequence shown here is derived from an EMBL/GenBank/DDBJ whole genome shotgun (WGS) entry which is preliminary data.</text>
</comment>
<feature type="domain" description="Band 7" evidence="5">
    <location>
        <begin position="54"/>
        <end position="216"/>
    </location>
</feature>
<evidence type="ECO:0000313" key="7">
    <source>
        <dbReference type="Proteomes" id="UP000748752"/>
    </source>
</evidence>
<comment type="subcellular location">
    <subcellularLocation>
        <location evidence="1">Membrane</location>
        <topology evidence="1">Single-pass membrane protein</topology>
    </subcellularLocation>
</comment>
<protein>
    <recommendedName>
        <fullName evidence="5">Band 7 domain-containing protein</fullName>
    </recommendedName>
</protein>
<gene>
    <name evidence="6" type="ORF">CKO31_18935</name>
</gene>